<dbReference type="Proteomes" id="UP001634394">
    <property type="component" value="Unassembled WGS sequence"/>
</dbReference>
<protein>
    <recommendedName>
        <fullName evidence="1">Amidase domain-containing protein</fullName>
    </recommendedName>
</protein>
<organism evidence="2 3">
    <name type="scientific">Sinanodonta woodiana</name>
    <name type="common">Chinese pond mussel</name>
    <name type="synonym">Anodonta woodiana</name>
    <dbReference type="NCBI Taxonomy" id="1069815"/>
    <lineage>
        <taxon>Eukaryota</taxon>
        <taxon>Metazoa</taxon>
        <taxon>Spiralia</taxon>
        <taxon>Lophotrochozoa</taxon>
        <taxon>Mollusca</taxon>
        <taxon>Bivalvia</taxon>
        <taxon>Autobranchia</taxon>
        <taxon>Heteroconchia</taxon>
        <taxon>Palaeoheterodonta</taxon>
        <taxon>Unionida</taxon>
        <taxon>Unionoidea</taxon>
        <taxon>Unionidae</taxon>
        <taxon>Unioninae</taxon>
        <taxon>Sinanodonta</taxon>
    </lineage>
</organism>
<dbReference type="Gene3D" id="3.90.1300.10">
    <property type="entry name" value="Amidase signature (AS) domain"/>
    <property type="match status" value="1"/>
</dbReference>
<dbReference type="NCBIfam" id="NF005565">
    <property type="entry name" value="PRK07235.1"/>
    <property type="match status" value="1"/>
</dbReference>
<sequence>MSDLYKVPAIKPPSVDQLQELSRSLGVQCSVEELEDYREHMKGLTESYDRVSRLERPSLPVKYPRTPGYRPSPQDNKHNAWYWRCDIKGAESGKLSGKTIAIKDNVAVAGVPMMNGSKILEGYVPEIDATIISRILDAGGRIIGKTNCEDLCFCGSSFTNITGPILNPFDPTRTSGGSSAGSAVAVATGDADMAIGGDQGGSIRIPSCWCGLAGLKPTFGLVPYTGASSIETTIDHLGPIAKSVEDCALLLEVIAGFDEGRDPRQYPSIQVPEYSKLLTNGIAGKKIGIVNEGFEGCESDVVRNVQEAALSLRRLGAEVEEMSLPMHNEGVHIWTLITLEGADKCMIQGNGTGYLNKGYYPFSLQEAYARGIKARPQDLSETTKMMILYSRYVSQNYQNRFYAMGQNQNVMLTKAYNKALETYDVLVMPTLPFKASKLPTSKETRQDRLNLALKMIKNTAPFDITGHPALTVNVGISEGLPIGMMIIGRHFDDATVLQVGHAFEKAKI</sequence>
<dbReference type="PANTHER" id="PTHR11895:SF170">
    <property type="entry name" value="AMIDASE"/>
    <property type="match status" value="1"/>
</dbReference>
<evidence type="ECO:0000313" key="3">
    <source>
        <dbReference type="Proteomes" id="UP001634394"/>
    </source>
</evidence>
<dbReference type="InterPro" id="IPR023631">
    <property type="entry name" value="Amidase_dom"/>
</dbReference>
<dbReference type="InterPro" id="IPR000120">
    <property type="entry name" value="Amidase"/>
</dbReference>
<dbReference type="AlphaFoldDB" id="A0ABD3V6S4"/>
<keyword evidence="3" id="KW-1185">Reference proteome</keyword>
<evidence type="ECO:0000259" key="1">
    <source>
        <dbReference type="Pfam" id="PF01425"/>
    </source>
</evidence>
<gene>
    <name evidence="2" type="ORF">ACJMK2_011990</name>
</gene>
<accession>A0ABD3V6S4</accession>
<evidence type="ECO:0000313" key="2">
    <source>
        <dbReference type="EMBL" id="KAL3857309.1"/>
    </source>
</evidence>
<proteinExistence type="predicted"/>
<dbReference type="PANTHER" id="PTHR11895">
    <property type="entry name" value="TRANSAMIDASE"/>
    <property type="match status" value="1"/>
</dbReference>
<dbReference type="SUPFAM" id="SSF75304">
    <property type="entry name" value="Amidase signature (AS) enzymes"/>
    <property type="match status" value="1"/>
</dbReference>
<dbReference type="InterPro" id="IPR036928">
    <property type="entry name" value="AS_sf"/>
</dbReference>
<name>A0ABD3V6S4_SINWO</name>
<dbReference type="Pfam" id="PF01425">
    <property type="entry name" value="Amidase"/>
    <property type="match status" value="1"/>
</dbReference>
<feature type="domain" description="Amidase" evidence="1">
    <location>
        <begin position="83"/>
        <end position="497"/>
    </location>
</feature>
<dbReference type="EMBL" id="JBJQND010000013">
    <property type="protein sequence ID" value="KAL3857309.1"/>
    <property type="molecule type" value="Genomic_DNA"/>
</dbReference>
<comment type="caution">
    <text evidence="2">The sequence shown here is derived from an EMBL/GenBank/DDBJ whole genome shotgun (WGS) entry which is preliminary data.</text>
</comment>
<reference evidence="2 3" key="1">
    <citation type="submission" date="2024-11" db="EMBL/GenBank/DDBJ databases">
        <title>Chromosome-level genome assembly of the freshwater bivalve Anodonta woodiana.</title>
        <authorList>
            <person name="Chen X."/>
        </authorList>
    </citation>
    <scope>NUCLEOTIDE SEQUENCE [LARGE SCALE GENOMIC DNA]</scope>
    <source>
        <strain evidence="2">MN2024</strain>
        <tissue evidence="2">Gills</tissue>
    </source>
</reference>